<feature type="transmembrane region" description="Helical" evidence="1">
    <location>
        <begin position="179"/>
        <end position="200"/>
    </location>
</feature>
<feature type="transmembrane region" description="Helical" evidence="1">
    <location>
        <begin position="61"/>
        <end position="79"/>
    </location>
</feature>
<dbReference type="Proteomes" id="UP000277294">
    <property type="component" value="Unassembled WGS sequence"/>
</dbReference>
<dbReference type="Pfam" id="PF02447">
    <property type="entry name" value="GntP_permease"/>
    <property type="match status" value="1"/>
</dbReference>
<gene>
    <name evidence="2" type="ORF">PIGHUM_01676</name>
</gene>
<sequence length="468" mass="48840">MTSTLAIVVSLAALMYLAYRGVTVLLLAPLMGALAVLLSGDAAWLLPIYTSTFMTALSGYVLQYLPIFLLGSLFGQLMADSGAANTLARWIVRSVGERHAIVTVVLACALLTYGGVSLFVVAFAIYPVAVNLFQTAGIPKRLIPATIALGAFTFTMTALPGTPAIQNAIPIPFFGTNVFAAPGLGLLASLAMFSGGIWWLRRRAAAAQARGEGYGAAEEAQAADPAEPGEDARWSLMPVPLALLPLLLVVGINALFTYVVFPGVDFSFMAERFAEVEPQKIVGLWAIIIALAAACATLVVLRLGKWSDLKATVNKGVFGFMLPLFNTASEVGYGAVIAGLAGFAIIRDAVLNVSPGNPLISEAVAMNVLAGITGSSSGGLSIALQTLGADYLRMAEQAGISPELMHRVAVMAAGGMDTLPHCGAIITLLAICKLTHRQSYGDIAAVTMLFPLPALAMVIALGTWFGSF</sequence>
<feature type="transmembrane region" description="Helical" evidence="1">
    <location>
        <begin position="99"/>
        <end position="130"/>
    </location>
</feature>
<feature type="transmembrane region" description="Helical" evidence="1">
    <location>
        <begin position="241"/>
        <end position="261"/>
    </location>
</feature>
<feature type="transmembrane region" description="Helical" evidence="1">
    <location>
        <begin position="408"/>
        <end position="431"/>
    </location>
</feature>
<dbReference type="InterPro" id="IPR003474">
    <property type="entry name" value="Glcn_transporter"/>
</dbReference>
<dbReference type="OrthoDB" id="86125at2"/>
<dbReference type="EMBL" id="UWPJ01000015">
    <property type="protein sequence ID" value="VCU69613.1"/>
    <property type="molecule type" value="Genomic_DNA"/>
</dbReference>
<dbReference type="GO" id="GO:0015128">
    <property type="term" value="F:gluconate transmembrane transporter activity"/>
    <property type="evidence" value="ECO:0007669"/>
    <property type="project" value="InterPro"/>
</dbReference>
<name>A0A3P4AZY0_9BURK</name>
<accession>A0A3P4AZY0</accession>
<keyword evidence="1" id="KW-0812">Transmembrane</keyword>
<feature type="transmembrane region" description="Helical" evidence="1">
    <location>
        <begin position="30"/>
        <end position="49"/>
    </location>
</feature>
<keyword evidence="1" id="KW-1133">Transmembrane helix</keyword>
<feature type="transmembrane region" description="Helical" evidence="1">
    <location>
        <begin position="281"/>
        <end position="303"/>
    </location>
</feature>
<organism evidence="2 3">
    <name type="scientific">Pigmentiphaga humi</name>
    <dbReference type="NCBI Taxonomy" id="2478468"/>
    <lineage>
        <taxon>Bacteria</taxon>
        <taxon>Pseudomonadati</taxon>
        <taxon>Pseudomonadota</taxon>
        <taxon>Betaproteobacteria</taxon>
        <taxon>Burkholderiales</taxon>
        <taxon>Alcaligenaceae</taxon>
        <taxon>Pigmentiphaga</taxon>
    </lineage>
</organism>
<dbReference type="RefSeq" id="WP_124079134.1">
    <property type="nucleotide sequence ID" value="NZ_UWPJ01000015.1"/>
</dbReference>
<proteinExistence type="predicted"/>
<reference evidence="2 3" key="1">
    <citation type="submission" date="2018-10" db="EMBL/GenBank/DDBJ databases">
        <authorList>
            <person name="Criscuolo A."/>
        </authorList>
    </citation>
    <scope>NUCLEOTIDE SEQUENCE [LARGE SCALE GENOMIC DNA]</scope>
    <source>
        <strain evidence="2">DnA1</strain>
    </source>
</reference>
<feature type="transmembrane region" description="Helical" evidence="1">
    <location>
        <begin position="324"/>
        <end position="346"/>
    </location>
</feature>
<dbReference type="GO" id="GO:0005886">
    <property type="term" value="C:plasma membrane"/>
    <property type="evidence" value="ECO:0007669"/>
    <property type="project" value="TreeGrafter"/>
</dbReference>
<dbReference type="PANTHER" id="PTHR30354:SF7">
    <property type="entry name" value="BLL7963 PROTEIN"/>
    <property type="match status" value="1"/>
</dbReference>
<evidence type="ECO:0000313" key="3">
    <source>
        <dbReference type="Proteomes" id="UP000277294"/>
    </source>
</evidence>
<evidence type="ECO:0000313" key="2">
    <source>
        <dbReference type="EMBL" id="VCU69613.1"/>
    </source>
</evidence>
<dbReference type="AlphaFoldDB" id="A0A3P4AZY0"/>
<keyword evidence="3" id="KW-1185">Reference proteome</keyword>
<dbReference type="PANTHER" id="PTHR30354">
    <property type="entry name" value="GNT FAMILY GLUCONATE TRANSPORTER"/>
    <property type="match status" value="1"/>
</dbReference>
<feature type="transmembrane region" description="Helical" evidence="1">
    <location>
        <begin position="443"/>
        <end position="465"/>
    </location>
</feature>
<keyword evidence="1" id="KW-0472">Membrane</keyword>
<evidence type="ECO:0000256" key="1">
    <source>
        <dbReference type="SAM" id="Phobius"/>
    </source>
</evidence>
<protein>
    <submittedName>
        <fullName evidence="2">Citrate transporter</fullName>
    </submittedName>
</protein>
<feature type="transmembrane region" description="Helical" evidence="1">
    <location>
        <begin position="142"/>
        <end position="159"/>
    </location>
</feature>